<reference evidence="23" key="1">
    <citation type="journal article" date="2018" name="Front. Microbiol.">
        <title>Genome-Based Analysis Reveals the Taxonomy and Diversity of the Family Idiomarinaceae.</title>
        <authorList>
            <person name="Liu Y."/>
            <person name="Lai Q."/>
            <person name="Shao Z."/>
        </authorList>
    </citation>
    <scope>NUCLEOTIDE SEQUENCE [LARGE SCALE GENOMIC DNA]</scope>
    <source>
        <strain evidence="23">c121</strain>
    </source>
</reference>
<keyword evidence="23" id="KW-1185">Reference proteome</keyword>
<dbReference type="EC" id="4.2.1.136" evidence="19"/>
<evidence type="ECO:0000256" key="7">
    <source>
        <dbReference type="ARBA" id="ARBA00022840"/>
    </source>
</evidence>
<dbReference type="GO" id="GO:0110051">
    <property type="term" value="P:metabolite repair"/>
    <property type="evidence" value="ECO:0007669"/>
    <property type="project" value="TreeGrafter"/>
</dbReference>
<comment type="function">
    <text evidence="17">Catalyzes the dehydration of the S-form of NAD(P)HX at the expense of ADP, which is converted to AMP. Together with NAD(P)HX epimerase, which catalyzes the epimerization of the S- and R-forms, the enzyme allows the repair of both epimers of NAD(P)HX, a damaged form of NAD(P)H that is a result of enzymatic or heat-dependent hydration.</text>
</comment>
<comment type="similarity">
    <text evidence="3 19">In the N-terminal section; belongs to the NnrE/AIBP family.</text>
</comment>
<keyword evidence="11 18" id="KW-0413">Isomerase</keyword>
<keyword evidence="10 17" id="KW-0520">NAD</keyword>
<feature type="binding site" evidence="18">
    <location>
        <begin position="64"/>
        <end position="68"/>
    </location>
    <ligand>
        <name>(6S)-NADPHX</name>
        <dbReference type="ChEBI" id="CHEBI:64076"/>
    </ligand>
</feature>
<evidence type="ECO:0000256" key="3">
    <source>
        <dbReference type="ARBA" id="ARBA00006001"/>
    </source>
</evidence>
<dbReference type="PANTHER" id="PTHR12592:SF0">
    <property type="entry name" value="ATP-DEPENDENT (S)-NAD(P)H-HYDRATE DEHYDRATASE"/>
    <property type="match status" value="1"/>
</dbReference>
<keyword evidence="6 17" id="KW-0547">Nucleotide-binding</keyword>
<dbReference type="Gene3D" id="3.40.1190.20">
    <property type="match status" value="1"/>
</dbReference>
<comment type="similarity">
    <text evidence="17">Belongs to the NnrD/CARKD family.</text>
</comment>
<sequence length="502" mass="52709">MTMTDGHDALYFAKQIRDSELLAAADVGVSASQLMQRAAQHCLAVLEQERPAPRRVIILCGAGNNGGDGWVLARLAQNKGYQVTVYAVPAKSELAQQAAQAWQQLGGKVLPLSAFDAHQMNTDDVVVDALLGTGVRGTLESAFCACIEQLNQQRQQREFWVLSVDCPSGLDSDSGCCLPIAVQADVTVTMVALKVGLLSHQAWDHVGRLELADLGIQQAFARHQTPIARCIRRADVQQALPPRARASHKGSHGHVLLLGGDVGMSGAMVLAGRAALRCGAGKVSIATHADNRTLIASAQPEFMVHGVATPEQLSALLHNVDVVVVGPGLGQSEWAIALCATVFAATVPLLVDADGLNLLALFPHWAQRSAPLWLTPHPGEAGRLLALSASEVNADRVAAVRALAQRYQAHTLLKGAGSLIAAPATEQLQLCTRGTPALAVGGSGDVLSGVAGSLIAQQLAHHAVLPVATWLHAVAGEQAAQDGERGTLPSDLMMPLRKLVNP</sequence>
<feature type="binding site" evidence="17">
    <location>
        <position position="445"/>
    </location>
    <ligand>
        <name>(6S)-NADPHX</name>
        <dbReference type="ChEBI" id="CHEBI:64076"/>
    </ligand>
</feature>
<evidence type="ECO:0000259" key="20">
    <source>
        <dbReference type="PROSITE" id="PS51383"/>
    </source>
</evidence>
<dbReference type="Pfam" id="PF03853">
    <property type="entry name" value="YjeF_N"/>
    <property type="match status" value="1"/>
</dbReference>
<evidence type="ECO:0000256" key="8">
    <source>
        <dbReference type="ARBA" id="ARBA00022857"/>
    </source>
</evidence>
<dbReference type="InterPro" id="IPR030677">
    <property type="entry name" value="Nnr"/>
</dbReference>
<dbReference type="GO" id="GO:0046872">
    <property type="term" value="F:metal ion binding"/>
    <property type="evidence" value="ECO:0007669"/>
    <property type="project" value="UniProtKB-UniRule"/>
</dbReference>
<comment type="function">
    <text evidence="14 19">Bifunctional enzyme that catalyzes the epimerization of the S- and R-forms of NAD(P)HX and the dehydration of the S-form of NAD(P)HX at the expense of ADP, which is converted to AMP. This allows the repair of both epimers of NAD(P)HX, a damaged form of NAD(P)H that is a result of enzymatic or heat-dependent hydration.</text>
</comment>
<dbReference type="Pfam" id="PF01256">
    <property type="entry name" value="Carb_kinase"/>
    <property type="match status" value="1"/>
</dbReference>
<feature type="binding site" evidence="18">
    <location>
        <position position="128"/>
    </location>
    <ligand>
        <name>K(+)</name>
        <dbReference type="ChEBI" id="CHEBI:29103"/>
    </ligand>
</feature>
<comment type="similarity">
    <text evidence="4 19">In the C-terminal section; belongs to the NnrD/CARKD family.</text>
</comment>
<evidence type="ECO:0000256" key="13">
    <source>
        <dbReference type="ARBA" id="ARBA00023268"/>
    </source>
</evidence>
<evidence type="ECO:0000256" key="19">
    <source>
        <dbReference type="PIRNR" id="PIRNR017184"/>
    </source>
</evidence>
<evidence type="ECO:0000313" key="22">
    <source>
        <dbReference type="EMBL" id="RUO74786.1"/>
    </source>
</evidence>
<feature type="binding site" evidence="18">
    <location>
        <position position="165"/>
    </location>
    <ligand>
        <name>(6S)-NADPHX</name>
        <dbReference type="ChEBI" id="CHEBI:64076"/>
    </ligand>
</feature>
<evidence type="ECO:0000259" key="21">
    <source>
        <dbReference type="PROSITE" id="PS51385"/>
    </source>
</evidence>
<dbReference type="InterPro" id="IPR004443">
    <property type="entry name" value="YjeF_N_dom"/>
</dbReference>
<feature type="binding site" evidence="17">
    <location>
        <position position="444"/>
    </location>
    <ligand>
        <name>AMP</name>
        <dbReference type="ChEBI" id="CHEBI:456215"/>
    </ligand>
</feature>
<comment type="catalytic activity">
    <reaction evidence="2 18 19">
        <text>(6R)-NADPHX = (6S)-NADPHX</text>
        <dbReference type="Rhea" id="RHEA:32227"/>
        <dbReference type="ChEBI" id="CHEBI:64076"/>
        <dbReference type="ChEBI" id="CHEBI:64077"/>
        <dbReference type="EC" id="5.1.99.6"/>
    </reaction>
</comment>
<evidence type="ECO:0000256" key="2">
    <source>
        <dbReference type="ARBA" id="ARBA00000909"/>
    </source>
</evidence>
<evidence type="ECO:0000256" key="15">
    <source>
        <dbReference type="ARBA" id="ARBA00048238"/>
    </source>
</evidence>
<dbReference type="InterPro" id="IPR029056">
    <property type="entry name" value="Ribokinase-like"/>
</dbReference>
<evidence type="ECO:0000256" key="17">
    <source>
        <dbReference type="HAMAP-Rule" id="MF_01965"/>
    </source>
</evidence>
<feature type="binding site" evidence="18">
    <location>
        <position position="168"/>
    </location>
    <ligand>
        <name>K(+)</name>
        <dbReference type="ChEBI" id="CHEBI:29103"/>
    </ligand>
</feature>
<dbReference type="PANTHER" id="PTHR12592">
    <property type="entry name" value="ATP-DEPENDENT (S)-NAD(P)H-HYDRATE DEHYDRATASE FAMILY MEMBER"/>
    <property type="match status" value="1"/>
</dbReference>
<organism evidence="22 23">
    <name type="scientific">Pseudidiomarina sediminum</name>
    <dbReference type="NCBI Taxonomy" id="431675"/>
    <lineage>
        <taxon>Bacteria</taxon>
        <taxon>Pseudomonadati</taxon>
        <taxon>Pseudomonadota</taxon>
        <taxon>Gammaproteobacteria</taxon>
        <taxon>Alteromonadales</taxon>
        <taxon>Idiomarinaceae</taxon>
        <taxon>Pseudidiomarina</taxon>
    </lineage>
</organism>
<dbReference type="InterPro" id="IPR000631">
    <property type="entry name" value="CARKD"/>
</dbReference>
<gene>
    <name evidence="18" type="primary">nnrE</name>
    <name evidence="17" type="synonym">nnrD</name>
    <name evidence="22" type="ORF">CWI80_05490</name>
</gene>
<keyword evidence="5 18" id="KW-0479">Metal-binding</keyword>
<dbReference type="HAMAP" id="MF_01965">
    <property type="entry name" value="NADHX_dehydratase"/>
    <property type="match status" value="1"/>
</dbReference>
<comment type="subunit">
    <text evidence="17">Homotetramer.</text>
</comment>
<keyword evidence="8 17" id="KW-0521">NADP</keyword>
<comment type="function">
    <text evidence="18">Catalyzes the epimerization of the S- and R-forms of NAD(P)HX, a damaged form of NAD(P)H that is a result of enzymatic or heat-dependent hydration. This is a prerequisite for the S-specific NAD(P)H-hydrate dehydratase to allow the repair of both epimers of NAD(P)HX.</text>
</comment>
<evidence type="ECO:0000313" key="23">
    <source>
        <dbReference type="Proteomes" id="UP000287022"/>
    </source>
</evidence>
<dbReference type="EC" id="5.1.99.6" evidence="19"/>
<evidence type="ECO:0000256" key="1">
    <source>
        <dbReference type="ARBA" id="ARBA00000013"/>
    </source>
</evidence>
<protein>
    <recommendedName>
        <fullName evidence="19">Bifunctional NAD(P)H-hydrate repair enzyme</fullName>
    </recommendedName>
    <alternativeName>
        <fullName evidence="19">Nicotinamide nucleotide repair protein</fullName>
    </alternativeName>
    <domain>
        <recommendedName>
            <fullName evidence="19">ADP-dependent (S)-NAD(P)H-hydrate dehydratase</fullName>
            <ecNumber evidence="19">4.2.1.136</ecNumber>
        </recommendedName>
        <alternativeName>
            <fullName evidence="19">ADP-dependent NAD(P)HX dehydratase</fullName>
        </alternativeName>
    </domain>
    <domain>
        <recommendedName>
            <fullName evidence="19">NAD(P)H-hydrate epimerase</fullName>
            <ecNumber evidence="19">5.1.99.6</ecNumber>
        </recommendedName>
    </domain>
</protein>
<dbReference type="NCBIfam" id="TIGR00197">
    <property type="entry name" value="yjeF_nterm"/>
    <property type="match status" value="1"/>
</dbReference>
<feature type="binding site" evidence="18">
    <location>
        <begin position="132"/>
        <end position="138"/>
    </location>
    <ligand>
        <name>(6S)-NADPHX</name>
        <dbReference type="ChEBI" id="CHEBI:64076"/>
    </ligand>
</feature>
<dbReference type="SUPFAM" id="SSF64153">
    <property type="entry name" value="YjeF N-terminal domain-like"/>
    <property type="match status" value="1"/>
</dbReference>
<dbReference type="EMBL" id="PIQE01000001">
    <property type="protein sequence ID" value="RUO74786.1"/>
    <property type="molecule type" value="Genomic_DNA"/>
</dbReference>
<feature type="domain" description="YjeF N-terminal" evidence="21">
    <location>
        <begin position="16"/>
        <end position="222"/>
    </location>
</feature>
<dbReference type="STRING" id="1122124.GCA_000423165_00316"/>
<feature type="binding site" evidence="17">
    <location>
        <position position="328"/>
    </location>
    <ligand>
        <name>(6S)-NADPHX</name>
        <dbReference type="ChEBI" id="CHEBI:64076"/>
    </ligand>
</feature>
<evidence type="ECO:0000256" key="6">
    <source>
        <dbReference type="ARBA" id="ARBA00022741"/>
    </source>
</evidence>
<accession>A0A432ZA05</accession>
<dbReference type="GO" id="GO:0052856">
    <property type="term" value="F:NAD(P)HX epimerase activity"/>
    <property type="evidence" value="ECO:0007669"/>
    <property type="project" value="UniProtKB-UniRule"/>
</dbReference>
<dbReference type="SUPFAM" id="SSF53613">
    <property type="entry name" value="Ribokinase-like"/>
    <property type="match status" value="1"/>
</dbReference>
<name>A0A432ZA05_9GAMM</name>
<evidence type="ECO:0000256" key="4">
    <source>
        <dbReference type="ARBA" id="ARBA00009524"/>
    </source>
</evidence>
<comment type="cofactor">
    <cofactor evidence="18 19">
        <name>K(+)</name>
        <dbReference type="ChEBI" id="CHEBI:29103"/>
    </cofactor>
    <text evidence="18 19">Binds 1 potassium ion per subunit.</text>
</comment>
<keyword evidence="9 18" id="KW-0630">Potassium</keyword>
<dbReference type="PROSITE" id="PS51385">
    <property type="entry name" value="YJEF_N"/>
    <property type="match status" value="1"/>
</dbReference>
<feature type="binding site" evidence="17">
    <location>
        <begin position="414"/>
        <end position="418"/>
    </location>
    <ligand>
        <name>AMP</name>
        <dbReference type="ChEBI" id="CHEBI:456215"/>
    </ligand>
</feature>
<comment type="catalytic activity">
    <reaction evidence="16 17 19">
        <text>(6S)-NADPHX + ADP = AMP + phosphate + NADPH + H(+)</text>
        <dbReference type="Rhea" id="RHEA:32235"/>
        <dbReference type="ChEBI" id="CHEBI:15378"/>
        <dbReference type="ChEBI" id="CHEBI:43474"/>
        <dbReference type="ChEBI" id="CHEBI:57783"/>
        <dbReference type="ChEBI" id="CHEBI:64076"/>
        <dbReference type="ChEBI" id="CHEBI:456215"/>
        <dbReference type="ChEBI" id="CHEBI:456216"/>
        <dbReference type="EC" id="4.2.1.136"/>
    </reaction>
</comment>
<dbReference type="PIRSF" id="PIRSF017184">
    <property type="entry name" value="Nnr"/>
    <property type="match status" value="1"/>
</dbReference>
<evidence type="ECO:0000256" key="11">
    <source>
        <dbReference type="ARBA" id="ARBA00023235"/>
    </source>
</evidence>
<feature type="domain" description="YjeF C-terminal" evidence="20">
    <location>
        <begin position="232"/>
        <end position="502"/>
    </location>
</feature>
<comment type="catalytic activity">
    <reaction evidence="1 18 19">
        <text>(6R)-NADHX = (6S)-NADHX</text>
        <dbReference type="Rhea" id="RHEA:32215"/>
        <dbReference type="ChEBI" id="CHEBI:64074"/>
        <dbReference type="ChEBI" id="CHEBI:64075"/>
        <dbReference type="EC" id="5.1.99.6"/>
    </reaction>
</comment>
<comment type="catalytic activity">
    <reaction evidence="15 17 19">
        <text>(6S)-NADHX + ADP = AMP + phosphate + NADH + H(+)</text>
        <dbReference type="Rhea" id="RHEA:32223"/>
        <dbReference type="ChEBI" id="CHEBI:15378"/>
        <dbReference type="ChEBI" id="CHEBI:43474"/>
        <dbReference type="ChEBI" id="CHEBI:57945"/>
        <dbReference type="ChEBI" id="CHEBI:64074"/>
        <dbReference type="ChEBI" id="CHEBI:456215"/>
        <dbReference type="ChEBI" id="CHEBI:456216"/>
        <dbReference type="EC" id="4.2.1.136"/>
    </reaction>
</comment>
<comment type="caution">
    <text evidence="22">The sequence shown here is derived from an EMBL/GenBank/DDBJ whole genome shotgun (WGS) entry which is preliminary data.</text>
</comment>
<comment type="cofactor">
    <cofactor evidence="17">
        <name>Mg(2+)</name>
        <dbReference type="ChEBI" id="CHEBI:18420"/>
    </cofactor>
</comment>
<dbReference type="InterPro" id="IPR036652">
    <property type="entry name" value="YjeF_N_dom_sf"/>
</dbReference>
<evidence type="ECO:0000256" key="5">
    <source>
        <dbReference type="ARBA" id="ARBA00022723"/>
    </source>
</evidence>
<dbReference type="Proteomes" id="UP000287022">
    <property type="component" value="Unassembled WGS sequence"/>
</dbReference>
<dbReference type="GO" id="GO:0052855">
    <property type="term" value="F:ADP-dependent NAD(P)H-hydrate dehydratase activity"/>
    <property type="evidence" value="ECO:0007669"/>
    <property type="project" value="UniProtKB-UniRule"/>
</dbReference>
<dbReference type="Gene3D" id="3.40.50.10260">
    <property type="entry name" value="YjeF N-terminal domain"/>
    <property type="match status" value="1"/>
</dbReference>
<proteinExistence type="inferred from homology"/>
<evidence type="ECO:0000256" key="12">
    <source>
        <dbReference type="ARBA" id="ARBA00023239"/>
    </source>
</evidence>
<dbReference type="CDD" id="cd01171">
    <property type="entry name" value="YXKO-related"/>
    <property type="match status" value="1"/>
</dbReference>
<keyword evidence="12 17" id="KW-0456">Lyase</keyword>
<comment type="caution">
    <text evidence="18">Lacks conserved residue(s) required for the propagation of feature annotation.</text>
</comment>
<evidence type="ECO:0000256" key="18">
    <source>
        <dbReference type="HAMAP-Rule" id="MF_01966"/>
    </source>
</evidence>
<dbReference type="NCBIfam" id="TIGR00196">
    <property type="entry name" value="yjeF_cterm"/>
    <property type="match status" value="1"/>
</dbReference>
<evidence type="ECO:0000256" key="9">
    <source>
        <dbReference type="ARBA" id="ARBA00022958"/>
    </source>
</evidence>
<evidence type="ECO:0000256" key="10">
    <source>
        <dbReference type="ARBA" id="ARBA00023027"/>
    </source>
</evidence>
<comment type="similarity">
    <text evidence="18">Belongs to the NnrE/AIBP family.</text>
</comment>
<dbReference type="PROSITE" id="PS51383">
    <property type="entry name" value="YJEF_C_3"/>
    <property type="match status" value="1"/>
</dbReference>
<feature type="binding site" evidence="17">
    <location>
        <position position="267"/>
    </location>
    <ligand>
        <name>(6S)-NADPHX</name>
        <dbReference type="ChEBI" id="CHEBI:64076"/>
    </ligand>
</feature>
<evidence type="ECO:0000256" key="16">
    <source>
        <dbReference type="ARBA" id="ARBA00049209"/>
    </source>
</evidence>
<dbReference type="AlphaFoldDB" id="A0A432ZA05"/>
<feature type="binding site" evidence="17">
    <location>
        <position position="377"/>
    </location>
    <ligand>
        <name>(6S)-NADPHX</name>
        <dbReference type="ChEBI" id="CHEBI:64076"/>
    </ligand>
</feature>
<dbReference type="HAMAP" id="MF_01966">
    <property type="entry name" value="NADHX_epimerase"/>
    <property type="match status" value="1"/>
</dbReference>
<dbReference type="GO" id="GO:0046496">
    <property type="term" value="P:nicotinamide nucleotide metabolic process"/>
    <property type="evidence" value="ECO:0007669"/>
    <property type="project" value="UniProtKB-UniRule"/>
</dbReference>
<dbReference type="GO" id="GO:0005524">
    <property type="term" value="F:ATP binding"/>
    <property type="evidence" value="ECO:0007669"/>
    <property type="project" value="UniProtKB-UniRule"/>
</dbReference>
<keyword evidence="7 17" id="KW-0067">ATP-binding</keyword>
<keyword evidence="13" id="KW-0511">Multifunctional enzyme</keyword>
<feature type="binding site" evidence="18">
    <location>
        <position position="65"/>
    </location>
    <ligand>
        <name>K(+)</name>
        <dbReference type="ChEBI" id="CHEBI:29103"/>
    </ligand>
</feature>
<evidence type="ECO:0000256" key="14">
    <source>
        <dbReference type="ARBA" id="ARBA00025153"/>
    </source>
</evidence>